<dbReference type="InterPro" id="IPR050237">
    <property type="entry name" value="ATP-dep_AMP-bd_enzyme"/>
</dbReference>
<comment type="caution">
    <text evidence="3">The sequence shown here is derived from an EMBL/GenBank/DDBJ whole genome shotgun (WGS) entry which is preliminary data.</text>
</comment>
<dbReference type="Gene3D" id="3.30.300.30">
    <property type="match status" value="1"/>
</dbReference>
<gene>
    <name evidence="3" type="ORF">CWI75_13315</name>
</gene>
<dbReference type="Gene3D" id="3.40.50.12780">
    <property type="entry name" value="N-terminal domain of ligase-like"/>
    <property type="match status" value="1"/>
</dbReference>
<evidence type="ECO:0000313" key="4">
    <source>
        <dbReference type="Proteomes" id="UP000234845"/>
    </source>
</evidence>
<dbReference type="InterPro" id="IPR020845">
    <property type="entry name" value="AMP-binding_CS"/>
</dbReference>
<dbReference type="InterPro" id="IPR025110">
    <property type="entry name" value="AMP-bd_C"/>
</dbReference>
<dbReference type="Proteomes" id="UP000234845">
    <property type="component" value="Unassembled WGS sequence"/>
</dbReference>
<organism evidence="3 4">
    <name type="scientific">Kineobactrum sediminis</name>
    <dbReference type="NCBI Taxonomy" id="1905677"/>
    <lineage>
        <taxon>Bacteria</taxon>
        <taxon>Pseudomonadati</taxon>
        <taxon>Pseudomonadota</taxon>
        <taxon>Gammaproteobacteria</taxon>
        <taxon>Cellvibrionales</taxon>
        <taxon>Halieaceae</taxon>
        <taxon>Kineobactrum</taxon>
    </lineage>
</organism>
<dbReference type="Pfam" id="PF13193">
    <property type="entry name" value="AMP-binding_C"/>
    <property type="match status" value="1"/>
</dbReference>
<dbReference type="EMBL" id="PKLZ01000009">
    <property type="protein sequence ID" value="PLW82056.1"/>
    <property type="molecule type" value="Genomic_DNA"/>
</dbReference>
<feature type="domain" description="AMP-binding enzyme C-terminal" evidence="2">
    <location>
        <begin position="447"/>
        <end position="520"/>
    </location>
</feature>
<dbReference type="Pfam" id="PF00501">
    <property type="entry name" value="AMP-binding"/>
    <property type="match status" value="1"/>
</dbReference>
<evidence type="ECO:0000313" key="3">
    <source>
        <dbReference type="EMBL" id="PLW82056.1"/>
    </source>
</evidence>
<dbReference type="AlphaFoldDB" id="A0A2N5Y0Y6"/>
<name>A0A2N5Y0Y6_9GAMM</name>
<sequence length="536" mass="59182">MLEIDNWISITPFPPLRREAHFGNRVVKCYTNRPNDCTVLLSESVQRCPHKEAVVCDNVRITYSQLDQLTNTVCVSLRKAGVEAGDRVALLMENSAEYVVYIFAILKLGAISVPLNIKESKRGIEYILRDAQVKCLVCHSSLEDLIPEEGFLDELISVILLKGFEDLQMHIDSQDQTIIFPRIDSEHTAFLIYTSGTTGTPKGATITHLNVLHSVINYQAAMTLGEDDRSIVAVPISHITGLVALVLTAIGASASLIVMKSFNADAFVDLAQNERITHTLLVPAMFNLILMSKKLQFNDLSLWRVSGYGGSIMPETTLTRIAKNLPNLNIYNCYGATETTSPAAIMPPAYAETRPSQVGLPVPCADIFIADRHGCQLPSGELGEIWIAGPMVIPGYWNNAEANAAEFFGGYWKSGDVGWIDESGFLAVVDRIKYVINRGGYKIYASEVEGTLLEHKDVLDCAVVAFNCSVLGERVAAFICGTADFNAEEVKDFCADRLAEYKVPEEIVAIDHMPRNANGKIVKRELKELANERFER</sequence>
<protein>
    <submittedName>
        <fullName evidence="3">O-succinylbenzoic acid--CoA ligase</fullName>
    </submittedName>
</protein>
<evidence type="ECO:0000259" key="2">
    <source>
        <dbReference type="Pfam" id="PF13193"/>
    </source>
</evidence>
<dbReference type="RefSeq" id="WP_101521991.1">
    <property type="nucleotide sequence ID" value="NZ_PKLZ01000009.1"/>
</dbReference>
<dbReference type="InterPro" id="IPR042099">
    <property type="entry name" value="ANL_N_sf"/>
</dbReference>
<dbReference type="PROSITE" id="PS00455">
    <property type="entry name" value="AMP_BINDING"/>
    <property type="match status" value="1"/>
</dbReference>
<dbReference type="SUPFAM" id="SSF56801">
    <property type="entry name" value="Acetyl-CoA synthetase-like"/>
    <property type="match status" value="1"/>
</dbReference>
<feature type="domain" description="AMP-dependent synthetase/ligase" evidence="1">
    <location>
        <begin position="42"/>
        <end position="397"/>
    </location>
</feature>
<dbReference type="InterPro" id="IPR045851">
    <property type="entry name" value="AMP-bd_C_sf"/>
</dbReference>
<reference evidence="4" key="1">
    <citation type="submission" date="2017-11" db="EMBL/GenBank/DDBJ databases">
        <title>The draft genome sequence of Chromatocurvus sp. F02.</title>
        <authorList>
            <person name="Du Z.-J."/>
            <person name="Chang Y.-Q."/>
        </authorList>
    </citation>
    <scope>NUCLEOTIDE SEQUENCE [LARGE SCALE GENOMIC DNA]</scope>
    <source>
        <strain evidence="4">F02</strain>
    </source>
</reference>
<dbReference type="OrthoDB" id="9803968at2"/>
<accession>A0A2N5Y0Y6</accession>
<keyword evidence="4" id="KW-1185">Reference proteome</keyword>
<dbReference type="InterPro" id="IPR000873">
    <property type="entry name" value="AMP-dep_synth/lig_dom"/>
</dbReference>
<dbReference type="PANTHER" id="PTHR43767">
    <property type="entry name" value="LONG-CHAIN-FATTY-ACID--COA LIGASE"/>
    <property type="match status" value="1"/>
</dbReference>
<evidence type="ECO:0000259" key="1">
    <source>
        <dbReference type="Pfam" id="PF00501"/>
    </source>
</evidence>
<keyword evidence="3" id="KW-0436">Ligase</keyword>
<dbReference type="GO" id="GO:0016878">
    <property type="term" value="F:acid-thiol ligase activity"/>
    <property type="evidence" value="ECO:0007669"/>
    <property type="project" value="UniProtKB-ARBA"/>
</dbReference>
<dbReference type="PANTHER" id="PTHR43767:SF1">
    <property type="entry name" value="NONRIBOSOMAL PEPTIDE SYNTHASE PES1 (EUROFUNG)-RELATED"/>
    <property type="match status" value="1"/>
</dbReference>
<proteinExistence type="predicted"/>